<dbReference type="Proteomes" id="UP000265520">
    <property type="component" value="Unassembled WGS sequence"/>
</dbReference>
<dbReference type="EMBL" id="LXQA010509063">
    <property type="protein sequence ID" value="MCI56234.1"/>
    <property type="molecule type" value="Genomic_DNA"/>
</dbReference>
<evidence type="ECO:0000256" key="1">
    <source>
        <dbReference type="SAM" id="MobiDB-lite"/>
    </source>
</evidence>
<evidence type="ECO:0000313" key="2">
    <source>
        <dbReference type="EMBL" id="MCI56234.1"/>
    </source>
</evidence>
<organism evidence="2 3">
    <name type="scientific">Trifolium medium</name>
    <dbReference type="NCBI Taxonomy" id="97028"/>
    <lineage>
        <taxon>Eukaryota</taxon>
        <taxon>Viridiplantae</taxon>
        <taxon>Streptophyta</taxon>
        <taxon>Embryophyta</taxon>
        <taxon>Tracheophyta</taxon>
        <taxon>Spermatophyta</taxon>
        <taxon>Magnoliopsida</taxon>
        <taxon>eudicotyledons</taxon>
        <taxon>Gunneridae</taxon>
        <taxon>Pentapetalae</taxon>
        <taxon>rosids</taxon>
        <taxon>fabids</taxon>
        <taxon>Fabales</taxon>
        <taxon>Fabaceae</taxon>
        <taxon>Papilionoideae</taxon>
        <taxon>50 kb inversion clade</taxon>
        <taxon>NPAAA clade</taxon>
        <taxon>Hologalegina</taxon>
        <taxon>IRL clade</taxon>
        <taxon>Trifolieae</taxon>
        <taxon>Trifolium</taxon>
    </lineage>
</organism>
<feature type="compositionally biased region" description="Acidic residues" evidence="1">
    <location>
        <begin position="11"/>
        <end position="21"/>
    </location>
</feature>
<feature type="non-terminal residue" evidence="2">
    <location>
        <position position="1"/>
    </location>
</feature>
<protein>
    <submittedName>
        <fullName evidence="2">Uncharacterized protein</fullName>
    </submittedName>
</protein>
<comment type="caution">
    <text evidence="2">The sequence shown here is derived from an EMBL/GenBank/DDBJ whole genome shotgun (WGS) entry which is preliminary data.</text>
</comment>
<feature type="compositionally biased region" description="Polar residues" evidence="1">
    <location>
        <begin position="49"/>
        <end position="65"/>
    </location>
</feature>
<dbReference type="AlphaFoldDB" id="A0A392T6T4"/>
<keyword evidence="3" id="KW-1185">Reference proteome</keyword>
<accession>A0A392T6T4</accession>
<name>A0A392T6T4_9FABA</name>
<feature type="non-terminal residue" evidence="2">
    <location>
        <position position="93"/>
    </location>
</feature>
<feature type="compositionally biased region" description="Basic and acidic residues" evidence="1">
    <location>
        <begin position="29"/>
        <end position="43"/>
    </location>
</feature>
<sequence>PRAVRKFVIHEEDDEETDEEPLQCKRKRTETDKDQPEQKKMFTEAETGNIHSSEDIVSNSQAQNPPNQPLPETDIDPALLQPLNIAYPAQPSD</sequence>
<reference evidence="2 3" key="1">
    <citation type="journal article" date="2018" name="Front. Plant Sci.">
        <title>Red Clover (Trifolium pratense) and Zigzag Clover (T. medium) - A Picture of Genomic Similarities and Differences.</title>
        <authorList>
            <person name="Dluhosova J."/>
            <person name="Istvanek J."/>
            <person name="Nedelnik J."/>
            <person name="Repkova J."/>
        </authorList>
    </citation>
    <scope>NUCLEOTIDE SEQUENCE [LARGE SCALE GENOMIC DNA]</scope>
    <source>
        <strain evidence="3">cv. 10/8</strain>
        <tissue evidence="2">Leaf</tissue>
    </source>
</reference>
<evidence type="ECO:0000313" key="3">
    <source>
        <dbReference type="Proteomes" id="UP000265520"/>
    </source>
</evidence>
<feature type="region of interest" description="Disordered" evidence="1">
    <location>
        <begin position="1"/>
        <end position="93"/>
    </location>
</feature>
<proteinExistence type="predicted"/>